<dbReference type="SUPFAM" id="SSF53335">
    <property type="entry name" value="S-adenosyl-L-methionine-dependent methyltransferases"/>
    <property type="match status" value="1"/>
</dbReference>
<dbReference type="PROSITE" id="PS00092">
    <property type="entry name" value="N6_MTASE"/>
    <property type="match status" value="1"/>
</dbReference>
<comment type="similarity">
    <text evidence="1">Belongs to the N(4)/N(6)-methyltransferase family.</text>
</comment>
<dbReference type="GO" id="GO:0003677">
    <property type="term" value="F:DNA binding"/>
    <property type="evidence" value="ECO:0007669"/>
    <property type="project" value="InterPro"/>
</dbReference>
<protein>
    <submittedName>
        <fullName evidence="5">Site-specific DNA-methyltransferase</fullName>
    </submittedName>
</protein>
<gene>
    <name evidence="5" type="ORF">DDQ68_13665</name>
</gene>
<dbReference type="InterPro" id="IPR002941">
    <property type="entry name" value="DNA_methylase_N4/N6"/>
</dbReference>
<dbReference type="OrthoDB" id="9800801at2"/>
<evidence type="ECO:0000313" key="5">
    <source>
        <dbReference type="EMBL" id="AWM33740.1"/>
    </source>
</evidence>
<dbReference type="REBASE" id="252659">
    <property type="entry name" value="M.Hni11535ORF13665P"/>
</dbReference>
<dbReference type="GO" id="GO:0032259">
    <property type="term" value="P:methylation"/>
    <property type="evidence" value="ECO:0007669"/>
    <property type="project" value="UniProtKB-KW"/>
</dbReference>
<dbReference type="InterPro" id="IPR002052">
    <property type="entry name" value="DNA_methylase_N6_adenine_CS"/>
</dbReference>
<evidence type="ECO:0000259" key="4">
    <source>
        <dbReference type="Pfam" id="PF01555"/>
    </source>
</evidence>
<keyword evidence="6" id="KW-1185">Reference proteome</keyword>
<dbReference type="RefSeq" id="WP_109656794.1">
    <property type="nucleotide sequence ID" value="NZ_CP029145.1"/>
</dbReference>
<dbReference type="InterPro" id="IPR001091">
    <property type="entry name" value="RM_Methyltransferase"/>
</dbReference>
<dbReference type="EMBL" id="CP029145">
    <property type="protein sequence ID" value="AWM33740.1"/>
    <property type="molecule type" value="Genomic_DNA"/>
</dbReference>
<dbReference type="KEGG" id="hnv:DDQ68_13665"/>
<dbReference type="GO" id="GO:0008170">
    <property type="term" value="F:N-methyltransferase activity"/>
    <property type="evidence" value="ECO:0007669"/>
    <property type="project" value="InterPro"/>
</dbReference>
<reference evidence="6" key="1">
    <citation type="submission" date="2018-04" db="EMBL/GenBank/DDBJ databases">
        <title>Complete genome of Antarctic heterotrophic bacterium Hymenobacter nivis.</title>
        <authorList>
            <person name="Terashima M."/>
        </authorList>
    </citation>
    <scope>NUCLEOTIDE SEQUENCE [LARGE SCALE GENOMIC DNA]</scope>
    <source>
        <strain evidence="6">NBRC 111535</strain>
    </source>
</reference>
<evidence type="ECO:0000256" key="1">
    <source>
        <dbReference type="ARBA" id="ARBA00006594"/>
    </source>
</evidence>
<dbReference type="PRINTS" id="PR00508">
    <property type="entry name" value="S21N4MTFRASE"/>
</dbReference>
<feature type="domain" description="DNA methylase N-4/N-6" evidence="4">
    <location>
        <begin position="21"/>
        <end position="317"/>
    </location>
</feature>
<name>A0A2Z3GYA8_9BACT</name>
<dbReference type="Proteomes" id="UP000245999">
    <property type="component" value="Chromosome"/>
</dbReference>
<evidence type="ECO:0000313" key="6">
    <source>
        <dbReference type="Proteomes" id="UP000245999"/>
    </source>
</evidence>
<evidence type="ECO:0000256" key="2">
    <source>
        <dbReference type="ARBA" id="ARBA00022603"/>
    </source>
</evidence>
<sequence length="565" mass="62927">MNELILGDNLEVLRHLPAESVDLIYLDPPFFSNRTYEVIWGDAGERRSFEDRWSGGIMQYIDWLNERVRELHRVLKPTGSLFLHCDWHADAYIRVFILDKIFGEENFRAEIAWKRSGAHNDAKQGRKALGNIVDKIFYYSKSGKYNFNQLYTEYDESYVEEMYRFKDPDGRRYRVGDLTAAKGGGNTSYEWKGVKPYKGRYWAYSIENMEKFDADGLLVYSKTGMPQFKRYLDTMPGVPLQNEWSDITALGAGSKERIGYPTQKPVALLERIIAMASHEGDVVLDPFVGGGTTVVAAERLKRRWLGIDQSVQAVKVTELRLLQGRDLFSSDFAVRLHKYDVEALKAQNPYAFEGWLVTQFGGTPNVKRRGDLGLDGTSREGLPLQVKQSEGIGRNVVDNFRAAAERHDAALFARQRAAGAPVGYILAFSFGKGAVEECARLRTKEGIGIELVAVKDIVPLAHKPRLAVAVAALEGPAGAAGAGGKRAVRLTATGESPAGIEFYAWDAHHDPAQGFRPSILLDKTGVQTFQLRPGAHVLAVQVVDNDGLSATEVVRLHVNGEVKRG</sequence>
<evidence type="ECO:0000256" key="3">
    <source>
        <dbReference type="ARBA" id="ARBA00022679"/>
    </source>
</evidence>
<proteinExistence type="inferred from homology"/>
<dbReference type="AlphaFoldDB" id="A0A2Z3GYA8"/>
<dbReference type="Pfam" id="PF01555">
    <property type="entry name" value="N6_N4_Mtase"/>
    <property type="match status" value="1"/>
</dbReference>
<accession>A0A2Z3GYA8</accession>
<dbReference type="InterPro" id="IPR029063">
    <property type="entry name" value="SAM-dependent_MTases_sf"/>
</dbReference>
<organism evidence="5 6">
    <name type="scientific">Hymenobacter nivis</name>
    <dbReference type="NCBI Taxonomy" id="1850093"/>
    <lineage>
        <taxon>Bacteria</taxon>
        <taxon>Pseudomonadati</taxon>
        <taxon>Bacteroidota</taxon>
        <taxon>Cytophagia</taxon>
        <taxon>Cytophagales</taxon>
        <taxon>Hymenobacteraceae</taxon>
        <taxon>Hymenobacter</taxon>
    </lineage>
</organism>
<dbReference type="Gene3D" id="3.40.50.150">
    <property type="entry name" value="Vaccinia Virus protein VP39"/>
    <property type="match status" value="1"/>
</dbReference>
<keyword evidence="2" id="KW-0489">Methyltransferase</keyword>
<keyword evidence="3" id="KW-0808">Transferase</keyword>